<name>A0A918Q779_9CAUL</name>
<dbReference type="Pfam" id="PF00156">
    <property type="entry name" value="Pribosyltran"/>
    <property type="match status" value="1"/>
</dbReference>
<dbReference type="GO" id="GO:0006178">
    <property type="term" value="P:guanine salvage"/>
    <property type="evidence" value="ECO:0007669"/>
    <property type="project" value="TreeGrafter"/>
</dbReference>
<feature type="domain" description="Phosphoribosyltransferase" evidence="3">
    <location>
        <begin position="36"/>
        <end position="133"/>
    </location>
</feature>
<dbReference type="RefSeq" id="WP_189486411.1">
    <property type="nucleotide sequence ID" value="NZ_BMZB01000002.1"/>
</dbReference>
<comment type="catalytic activity">
    <reaction evidence="2">
        <text>IMP + diphosphate = hypoxanthine + 5-phospho-alpha-D-ribose 1-diphosphate</text>
        <dbReference type="Rhea" id="RHEA:17973"/>
        <dbReference type="ChEBI" id="CHEBI:17368"/>
        <dbReference type="ChEBI" id="CHEBI:33019"/>
        <dbReference type="ChEBI" id="CHEBI:58017"/>
        <dbReference type="ChEBI" id="CHEBI:58053"/>
        <dbReference type="EC" id="2.4.2.8"/>
    </reaction>
    <physiologicalReaction direction="right-to-left" evidence="2">
        <dbReference type="Rhea" id="RHEA:17975"/>
    </physiologicalReaction>
</comment>
<comment type="caution">
    <text evidence="4">The sequence shown here is derived from an EMBL/GenBank/DDBJ whole genome shotgun (WGS) entry which is preliminary data.</text>
</comment>
<dbReference type="PANTHER" id="PTHR43340">
    <property type="entry name" value="HYPOXANTHINE-GUANINE PHOSPHORIBOSYLTRANSFERASE"/>
    <property type="match status" value="1"/>
</dbReference>
<dbReference type="GO" id="GO:0046100">
    <property type="term" value="P:hypoxanthine metabolic process"/>
    <property type="evidence" value="ECO:0007669"/>
    <property type="project" value="TreeGrafter"/>
</dbReference>
<dbReference type="GO" id="GO:0032264">
    <property type="term" value="P:IMP salvage"/>
    <property type="evidence" value="ECO:0007669"/>
    <property type="project" value="TreeGrafter"/>
</dbReference>
<evidence type="ECO:0000256" key="1">
    <source>
        <dbReference type="ARBA" id="ARBA00048811"/>
    </source>
</evidence>
<evidence type="ECO:0000313" key="4">
    <source>
        <dbReference type="EMBL" id="GGZ34547.1"/>
    </source>
</evidence>
<gene>
    <name evidence="4" type="ORF">GCM10011273_21230</name>
</gene>
<reference evidence="4" key="1">
    <citation type="journal article" date="2014" name="Int. J. Syst. Evol. Microbiol.">
        <title>Complete genome sequence of Corynebacterium casei LMG S-19264T (=DSM 44701T), isolated from a smear-ripened cheese.</title>
        <authorList>
            <consortium name="US DOE Joint Genome Institute (JGI-PGF)"/>
            <person name="Walter F."/>
            <person name="Albersmeier A."/>
            <person name="Kalinowski J."/>
            <person name="Ruckert C."/>
        </authorList>
    </citation>
    <scope>NUCLEOTIDE SEQUENCE</scope>
    <source>
        <strain evidence="4">KCTC 32296</strain>
    </source>
</reference>
<dbReference type="InterPro" id="IPR029057">
    <property type="entry name" value="PRTase-like"/>
</dbReference>
<accession>A0A918Q779</accession>
<dbReference type="PANTHER" id="PTHR43340:SF1">
    <property type="entry name" value="HYPOXANTHINE PHOSPHORIBOSYLTRANSFERASE"/>
    <property type="match status" value="1"/>
</dbReference>
<protein>
    <submittedName>
        <fullName evidence="4">Hypoxanthine phosphoribosyltransferase</fullName>
    </submittedName>
</protein>
<dbReference type="GO" id="GO:0032263">
    <property type="term" value="P:GMP salvage"/>
    <property type="evidence" value="ECO:0007669"/>
    <property type="project" value="TreeGrafter"/>
</dbReference>
<dbReference type="EMBL" id="BMZB01000002">
    <property type="protein sequence ID" value="GGZ34547.1"/>
    <property type="molecule type" value="Genomic_DNA"/>
</dbReference>
<sequence>MTAATTVLLSEAEIAACVARVAETLAPRLQPDCVGICLLTGGLWFTADLTRALARLGVDLSFDALWLSSYGDGRESGELLLRADLQRPVQGKQVLLMDDVLDTGASLKFARDHVLRAGASEVIIAVMAQKPVARSIEADVVGWEAPLRYLVGYGLDDGAKMRGLPYIGALD</sequence>
<evidence type="ECO:0000313" key="5">
    <source>
        <dbReference type="Proteomes" id="UP000662572"/>
    </source>
</evidence>
<comment type="catalytic activity">
    <reaction evidence="1">
        <text>GMP + diphosphate = guanine + 5-phospho-alpha-D-ribose 1-diphosphate</text>
        <dbReference type="Rhea" id="RHEA:25424"/>
        <dbReference type="ChEBI" id="CHEBI:16235"/>
        <dbReference type="ChEBI" id="CHEBI:33019"/>
        <dbReference type="ChEBI" id="CHEBI:58017"/>
        <dbReference type="ChEBI" id="CHEBI:58115"/>
        <dbReference type="EC" id="2.4.2.8"/>
    </reaction>
    <physiologicalReaction direction="right-to-left" evidence="1">
        <dbReference type="Rhea" id="RHEA:25426"/>
    </physiologicalReaction>
</comment>
<dbReference type="CDD" id="cd06223">
    <property type="entry name" value="PRTases_typeI"/>
    <property type="match status" value="1"/>
</dbReference>
<dbReference type="GO" id="GO:0000287">
    <property type="term" value="F:magnesium ion binding"/>
    <property type="evidence" value="ECO:0007669"/>
    <property type="project" value="TreeGrafter"/>
</dbReference>
<dbReference type="SUPFAM" id="SSF53271">
    <property type="entry name" value="PRTase-like"/>
    <property type="match status" value="1"/>
</dbReference>
<dbReference type="GO" id="GO:0005829">
    <property type="term" value="C:cytosol"/>
    <property type="evidence" value="ECO:0007669"/>
    <property type="project" value="TreeGrafter"/>
</dbReference>
<keyword evidence="4" id="KW-0808">Transferase</keyword>
<evidence type="ECO:0000259" key="3">
    <source>
        <dbReference type="Pfam" id="PF00156"/>
    </source>
</evidence>
<organism evidence="4 5">
    <name type="scientific">Asticcacaulis endophyticus</name>
    <dbReference type="NCBI Taxonomy" id="1395890"/>
    <lineage>
        <taxon>Bacteria</taxon>
        <taxon>Pseudomonadati</taxon>
        <taxon>Pseudomonadota</taxon>
        <taxon>Alphaproteobacteria</taxon>
        <taxon>Caulobacterales</taxon>
        <taxon>Caulobacteraceae</taxon>
        <taxon>Asticcacaulis</taxon>
    </lineage>
</organism>
<dbReference type="GO" id="GO:0004422">
    <property type="term" value="F:hypoxanthine phosphoribosyltransferase activity"/>
    <property type="evidence" value="ECO:0007669"/>
    <property type="project" value="TreeGrafter"/>
</dbReference>
<evidence type="ECO:0000256" key="2">
    <source>
        <dbReference type="ARBA" id="ARBA00049402"/>
    </source>
</evidence>
<keyword evidence="4" id="KW-0328">Glycosyltransferase</keyword>
<reference evidence="4" key="2">
    <citation type="submission" date="2020-09" db="EMBL/GenBank/DDBJ databases">
        <authorList>
            <person name="Sun Q."/>
            <person name="Kim S."/>
        </authorList>
    </citation>
    <scope>NUCLEOTIDE SEQUENCE</scope>
    <source>
        <strain evidence="4">KCTC 32296</strain>
    </source>
</reference>
<dbReference type="InterPro" id="IPR000836">
    <property type="entry name" value="PRTase_dom"/>
</dbReference>
<dbReference type="Gene3D" id="3.40.50.2020">
    <property type="match status" value="1"/>
</dbReference>
<dbReference type="Proteomes" id="UP000662572">
    <property type="component" value="Unassembled WGS sequence"/>
</dbReference>
<keyword evidence="5" id="KW-1185">Reference proteome</keyword>
<dbReference type="InterPro" id="IPR050408">
    <property type="entry name" value="HGPRT"/>
</dbReference>
<dbReference type="AlphaFoldDB" id="A0A918Q779"/>
<proteinExistence type="predicted"/>